<dbReference type="Proteomes" id="UP000321051">
    <property type="component" value="Unassembled WGS sequence"/>
</dbReference>
<reference evidence="2 3" key="1">
    <citation type="submission" date="2019-07" db="EMBL/GenBank/DDBJ databases">
        <title>Whole genome shotgun sequence of Marinococcus halophilus NBRC 102359.</title>
        <authorList>
            <person name="Hosoyama A."/>
            <person name="Uohara A."/>
            <person name="Ohji S."/>
            <person name="Ichikawa N."/>
        </authorList>
    </citation>
    <scope>NUCLEOTIDE SEQUENCE [LARGE SCALE GENOMIC DNA]</scope>
    <source>
        <strain evidence="2 3">NBRC 102359</strain>
    </source>
</reference>
<feature type="compositionally biased region" description="Basic and acidic residues" evidence="1">
    <location>
        <begin position="28"/>
        <end position="52"/>
    </location>
</feature>
<gene>
    <name evidence="2" type="ORF">MHA01_21910</name>
</gene>
<name>A0A510Y7F0_MARHA</name>
<keyword evidence="3" id="KW-1185">Reference proteome</keyword>
<evidence type="ECO:0000313" key="2">
    <source>
        <dbReference type="EMBL" id="GEK59286.1"/>
    </source>
</evidence>
<proteinExistence type="predicted"/>
<feature type="region of interest" description="Disordered" evidence="1">
    <location>
        <begin position="1"/>
        <end position="52"/>
    </location>
</feature>
<protein>
    <submittedName>
        <fullName evidence="2">Uncharacterized protein</fullName>
    </submittedName>
</protein>
<accession>A0A510Y7F0</accession>
<comment type="caution">
    <text evidence="2">The sequence shown here is derived from an EMBL/GenBank/DDBJ whole genome shotgun (WGS) entry which is preliminary data.</text>
</comment>
<dbReference type="AlphaFoldDB" id="A0A510Y7F0"/>
<dbReference type="EMBL" id="BJUN01000012">
    <property type="protein sequence ID" value="GEK59286.1"/>
    <property type="molecule type" value="Genomic_DNA"/>
</dbReference>
<evidence type="ECO:0000256" key="1">
    <source>
        <dbReference type="SAM" id="MobiDB-lite"/>
    </source>
</evidence>
<evidence type="ECO:0000313" key="3">
    <source>
        <dbReference type="Proteomes" id="UP000321051"/>
    </source>
</evidence>
<sequence length="52" mass="5890">MHATNSPSVYGDEPEKESHAAVLFSSRPGEEKRKKSEKISKGTEIRKKYVLQ</sequence>
<organism evidence="2 3">
    <name type="scientific">Marinococcus halophilus</name>
    <dbReference type="NCBI Taxonomy" id="1371"/>
    <lineage>
        <taxon>Bacteria</taxon>
        <taxon>Bacillati</taxon>
        <taxon>Bacillota</taxon>
        <taxon>Bacilli</taxon>
        <taxon>Bacillales</taxon>
        <taxon>Bacillaceae</taxon>
        <taxon>Marinococcus</taxon>
    </lineage>
</organism>